<keyword evidence="5 6" id="KW-0472">Membrane</keyword>
<comment type="caution">
    <text evidence="7">The sequence shown here is derived from an EMBL/GenBank/DDBJ whole genome shotgun (WGS) entry which is preliminary data.</text>
</comment>
<feature type="transmembrane region" description="Helical" evidence="6">
    <location>
        <begin position="45"/>
        <end position="61"/>
    </location>
</feature>
<keyword evidence="8" id="KW-1185">Reference proteome</keyword>
<comment type="subcellular location">
    <subcellularLocation>
        <location evidence="1">Cell membrane</location>
        <topology evidence="1">Multi-pass membrane protein</topology>
    </subcellularLocation>
</comment>
<proteinExistence type="predicted"/>
<feature type="transmembrane region" description="Helical" evidence="6">
    <location>
        <begin position="164"/>
        <end position="184"/>
    </location>
</feature>
<feature type="transmembrane region" description="Helical" evidence="6">
    <location>
        <begin position="216"/>
        <end position="237"/>
    </location>
</feature>
<organism evidence="7 8">
    <name type="scientific">Nonomuraea salmonea</name>
    <dbReference type="NCBI Taxonomy" id="46181"/>
    <lineage>
        <taxon>Bacteria</taxon>
        <taxon>Bacillati</taxon>
        <taxon>Actinomycetota</taxon>
        <taxon>Actinomycetes</taxon>
        <taxon>Streptosporangiales</taxon>
        <taxon>Streptosporangiaceae</taxon>
        <taxon>Nonomuraea</taxon>
    </lineage>
</organism>
<feature type="transmembrane region" description="Helical" evidence="6">
    <location>
        <begin position="366"/>
        <end position="385"/>
    </location>
</feature>
<feature type="transmembrane region" description="Helical" evidence="6">
    <location>
        <begin position="340"/>
        <end position="360"/>
    </location>
</feature>
<dbReference type="Pfam" id="PF07690">
    <property type="entry name" value="MFS_1"/>
    <property type="match status" value="1"/>
</dbReference>
<evidence type="ECO:0000313" key="7">
    <source>
        <dbReference type="EMBL" id="MFB9469681.1"/>
    </source>
</evidence>
<evidence type="ECO:0000256" key="2">
    <source>
        <dbReference type="ARBA" id="ARBA00022475"/>
    </source>
</evidence>
<feature type="transmembrane region" description="Helical" evidence="6">
    <location>
        <begin position="279"/>
        <end position="297"/>
    </location>
</feature>
<protein>
    <submittedName>
        <fullName evidence="7">MFS transporter</fullName>
    </submittedName>
</protein>
<evidence type="ECO:0000313" key="8">
    <source>
        <dbReference type="Proteomes" id="UP001589568"/>
    </source>
</evidence>
<keyword evidence="4 6" id="KW-1133">Transmembrane helix</keyword>
<evidence type="ECO:0000256" key="3">
    <source>
        <dbReference type="ARBA" id="ARBA00022692"/>
    </source>
</evidence>
<dbReference type="EMBL" id="JBHMCF010000008">
    <property type="protein sequence ID" value="MFB9469681.1"/>
    <property type="molecule type" value="Genomic_DNA"/>
</dbReference>
<dbReference type="InterPro" id="IPR011701">
    <property type="entry name" value="MFS"/>
</dbReference>
<accession>A0ABV5NI32</accession>
<sequence>MFRKNRDFTLLWSAGAGSALGVHIGLVSYPLIALELTGSSTQAGLLGSLALLVQSAIRLPAGALVDRWDRRNVMIACDTVRIVLAAGLGVSALLGSLTFWVLMAAVALSSACEVVFQPAETAALRRVVPADALPRAVAANEARGHAAAIVGQSLGGTLLGLGKALPFLGQSMGFLVSLFATLLVRTEMRGHGKSEFLLREIAEGVRWTWRQRTLRVILLSGIGINLAFAALTFGVVVMARSEGASAGEIGLIFGMGSVGGMLGAVLATQIVHRWPPSRIILGVFWTNSALIGPMILYPNVHVMGVLLACMLFMTPSANAVLIGFQVAVTPDRLQGRVISSMRLIISLGAPLGPGFAGLLAESSGASVALLATNGVMLLVAVGSTCSRTMRQLRPQQT</sequence>
<dbReference type="RefSeq" id="WP_379482931.1">
    <property type="nucleotide sequence ID" value="NZ_JBHMCF010000008.1"/>
</dbReference>
<name>A0ABV5NI32_9ACTN</name>
<dbReference type="SUPFAM" id="SSF103473">
    <property type="entry name" value="MFS general substrate transporter"/>
    <property type="match status" value="1"/>
</dbReference>
<dbReference type="Gene3D" id="1.20.1250.20">
    <property type="entry name" value="MFS general substrate transporter like domains"/>
    <property type="match status" value="1"/>
</dbReference>
<evidence type="ECO:0000256" key="5">
    <source>
        <dbReference type="ARBA" id="ARBA00023136"/>
    </source>
</evidence>
<feature type="transmembrane region" description="Helical" evidence="6">
    <location>
        <begin position="303"/>
        <end position="328"/>
    </location>
</feature>
<evidence type="ECO:0000256" key="6">
    <source>
        <dbReference type="SAM" id="Phobius"/>
    </source>
</evidence>
<evidence type="ECO:0000256" key="1">
    <source>
        <dbReference type="ARBA" id="ARBA00004651"/>
    </source>
</evidence>
<dbReference type="InterPro" id="IPR036259">
    <property type="entry name" value="MFS_trans_sf"/>
</dbReference>
<dbReference type="CDD" id="cd06173">
    <property type="entry name" value="MFS_MefA_like"/>
    <property type="match status" value="1"/>
</dbReference>
<keyword evidence="2" id="KW-1003">Cell membrane</keyword>
<evidence type="ECO:0000256" key="4">
    <source>
        <dbReference type="ARBA" id="ARBA00022989"/>
    </source>
</evidence>
<dbReference type="PANTHER" id="PTHR23513:SF6">
    <property type="entry name" value="MAJOR FACILITATOR SUPERFAMILY ASSOCIATED DOMAIN-CONTAINING PROTEIN"/>
    <property type="match status" value="1"/>
</dbReference>
<gene>
    <name evidence="7" type="ORF">ACFFR3_09185</name>
</gene>
<reference evidence="7 8" key="1">
    <citation type="submission" date="2024-09" db="EMBL/GenBank/DDBJ databases">
        <authorList>
            <person name="Sun Q."/>
            <person name="Mori K."/>
        </authorList>
    </citation>
    <scope>NUCLEOTIDE SEQUENCE [LARGE SCALE GENOMIC DNA]</scope>
    <source>
        <strain evidence="7 8">JCM 3324</strain>
    </source>
</reference>
<feature type="transmembrane region" description="Helical" evidence="6">
    <location>
        <begin position="249"/>
        <end position="267"/>
    </location>
</feature>
<dbReference type="PANTHER" id="PTHR23513">
    <property type="entry name" value="INTEGRAL MEMBRANE EFFLUX PROTEIN-RELATED"/>
    <property type="match status" value="1"/>
</dbReference>
<dbReference type="Proteomes" id="UP001589568">
    <property type="component" value="Unassembled WGS sequence"/>
</dbReference>
<keyword evidence="3 6" id="KW-0812">Transmembrane</keyword>
<feature type="transmembrane region" description="Helical" evidence="6">
    <location>
        <begin position="82"/>
        <end position="108"/>
    </location>
</feature>